<dbReference type="Pfam" id="PF15807">
    <property type="entry name" value="MAP17"/>
    <property type="match status" value="1"/>
</dbReference>
<keyword evidence="3 6" id="KW-1133">Transmembrane helix</keyword>
<evidence type="ECO:0000313" key="9">
    <source>
        <dbReference type="Proteomes" id="UP000694423"/>
    </source>
</evidence>
<evidence type="ECO:0000256" key="5">
    <source>
        <dbReference type="ARBA" id="ARBA00049650"/>
    </source>
</evidence>
<comment type="similarity">
    <text evidence="5">Belongs to the PDZK1-interacting protein 1/SMIM24 family.</text>
</comment>
<feature type="transmembrane region" description="Helical" evidence="6">
    <location>
        <begin position="31"/>
        <end position="49"/>
    </location>
</feature>
<dbReference type="Ensembl" id="ENSDNVT00000009744.1">
    <property type="protein sequence ID" value="ENSDNVP00000008064.1"/>
    <property type="gene ID" value="ENSDNVG00000005741.1"/>
</dbReference>
<reference evidence="8" key="1">
    <citation type="submission" date="2025-08" db="UniProtKB">
        <authorList>
            <consortium name="Ensembl"/>
        </authorList>
    </citation>
    <scope>IDENTIFICATION</scope>
</reference>
<keyword evidence="2 6" id="KW-0812">Transmembrane</keyword>
<dbReference type="GO" id="GO:0016020">
    <property type="term" value="C:membrane"/>
    <property type="evidence" value="ECO:0007669"/>
    <property type="project" value="UniProtKB-SubCell"/>
</dbReference>
<keyword evidence="4 6" id="KW-0472">Membrane</keyword>
<evidence type="ECO:0008006" key="10">
    <source>
        <dbReference type="Google" id="ProtNLM"/>
    </source>
</evidence>
<evidence type="ECO:0000256" key="4">
    <source>
        <dbReference type="ARBA" id="ARBA00023136"/>
    </source>
</evidence>
<evidence type="ECO:0000256" key="7">
    <source>
        <dbReference type="SAM" id="SignalP"/>
    </source>
</evidence>
<evidence type="ECO:0000256" key="1">
    <source>
        <dbReference type="ARBA" id="ARBA00004167"/>
    </source>
</evidence>
<sequence>MRRPAAPGAPLPLSLLLLVLAATPWLVGLTAVVVFLFIVFLILIANRLWRIRMRSLPGVKCLQLRRPGGHRWPVPGGGGWQVPGAGLAPG</sequence>
<evidence type="ECO:0000256" key="6">
    <source>
        <dbReference type="SAM" id="Phobius"/>
    </source>
</evidence>
<evidence type="ECO:0000256" key="3">
    <source>
        <dbReference type="ARBA" id="ARBA00022989"/>
    </source>
</evidence>
<protein>
    <recommendedName>
        <fullName evidence="10">SIM24 protein</fullName>
    </recommendedName>
</protein>
<name>A0A8C4JDW7_DRONO</name>
<feature type="chain" id="PRO_5034657304" description="SIM24 protein" evidence="7">
    <location>
        <begin position="22"/>
        <end position="90"/>
    </location>
</feature>
<comment type="subcellular location">
    <subcellularLocation>
        <location evidence="1">Membrane</location>
        <topology evidence="1">Single-pass membrane protein</topology>
    </subcellularLocation>
</comment>
<feature type="signal peptide" evidence="7">
    <location>
        <begin position="1"/>
        <end position="21"/>
    </location>
</feature>
<dbReference type="AlphaFoldDB" id="A0A8C4JDW7"/>
<keyword evidence="7" id="KW-0732">Signal</keyword>
<dbReference type="InterPro" id="IPR031627">
    <property type="entry name" value="PDZK1IP1/SMIM24"/>
</dbReference>
<proteinExistence type="inferred from homology"/>
<dbReference type="Proteomes" id="UP000694423">
    <property type="component" value="Unplaced"/>
</dbReference>
<evidence type="ECO:0000256" key="2">
    <source>
        <dbReference type="ARBA" id="ARBA00022692"/>
    </source>
</evidence>
<evidence type="ECO:0000313" key="8">
    <source>
        <dbReference type="Ensembl" id="ENSDNVP00000008064.1"/>
    </source>
</evidence>
<accession>A0A8C4JDW7</accession>
<organism evidence="8 9">
    <name type="scientific">Dromaius novaehollandiae</name>
    <name type="common">Emu</name>
    <dbReference type="NCBI Taxonomy" id="8790"/>
    <lineage>
        <taxon>Eukaryota</taxon>
        <taxon>Metazoa</taxon>
        <taxon>Chordata</taxon>
        <taxon>Craniata</taxon>
        <taxon>Vertebrata</taxon>
        <taxon>Euteleostomi</taxon>
        <taxon>Archelosauria</taxon>
        <taxon>Archosauria</taxon>
        <taxon>Dinosauria</taxon>
        <taxon>Saurischia</taxon>
        <taxon>Theropoda</taxon>
        <taxon>Coelurosauria</taxon>
        <taxon>Aves</taxon>
        <taxon>Palaeognathae</taxon>
        <taxon>Casuariiformes</taxon>
        <taxon>Dromaiidae</taxon>
        <taxon>Dromaius</taxon>
    </lineage>
</organism>
<reference evidence="8" key="2">
    <citation type="submission" date="2025-09" db="UniProtKB">
        <authorList>
            <consortium name="Ensembl"/>
        </authorList>
    </citation>
    <scope>IDENTIFICATION</scope>
</reference>
<keyword evidence="9" id="KW-1185">Reference proteome</keyword>